<comment type="caution">
    <text evidence="2">The sequence shown here is derived from an EMBL/GenBank/DDBJ whole genome shotgun (WGS) entry which is preliminary data.</text>
</comment>
<feature type="region of interest" description="Disordered" evidence="1">
    <location>
        <begin position="427"/>
        <end position="451"/>
    </location>
</feature>
<evidence type="ECO:0000313" key="2">
    <source>
        <dbReference type="EMBL" id="KND87903.1"/>
    </source>
</evidence>
<gene>
    <name evidence="2" type="ORF">TOPH_07468</name>
</gene>
<feature type="region of interest" description="Disordered" evidence="1">
    <location>
        <begin position="1"/>
        <end position="69"/>
    </location>
</feature>
<organism evidence="2 3">
    <name type="scientific">Tolypocladium ophioglossoides (strain CBS 100239)</name>
    <name type="common">Snaketongue truffleclub</name>
    <name type="synonym">Elaphocordyceps ophioglossoides</name>
    <dbReference type="NCBI Taxonomy" id="1163406"/>
    <lineage>
        <taxon>Eukaryota</taxon>
        <taxon>Fungi</taxon>
        <taxon>Dikarya</taxon>
        <taxon>Ascomycota</taxon>
        <taxon>Pezizomycotina</taxon>
        <taxon>Sordariomycetes</taxon>
        <taxon>Hypocreomycetidae</taxon>
        <taxon>Hypocreales</taxon>
        <taxon>Ophiocordycipitaceae</taxon>
        <taxon>Tolypocladium</taxon>
    </lineage>
</organism>
<dbReference type="OrthoDB" id="3439820at2759"/>
<feature type="compositionally biased region" description="Basic and acidic residues" evidence="1">
    <location>
        <begin position="52"/>
        <end position="69"/>
    </location>
</feature>
<dbReference type="STRING" id="1163406.A0A0L0N197"/>
<feature type="region of interest" description="Disordered" evidence="1">
    <location>
        <begin position="781"/>
        <end position="825"/>
    </location>
</feature>
<evidence type="ECO:0000256" key="1">
    <source>
        <dbReference type="SAM" id="MobiDB-lite"/>
    </source>
</evidence>
<proteinExistence type="predicted"/>
<feature type="compositionally biased region" description="Basic and acidic residues" evidence="1">
    <location>
        <begin position="561"/>
        <end position="572"/>
    </location>
</feature>
<feature type="compositionally biased region" description="Polar residues" evidence="1">
    <location>
        <begin position="815"/>
        <end position="825"/>
    </location>
</feature>
<feature type="compositionally biased region" description="Basic and acidic residues" evidence="1">
    <location>
        <begin position="372"/>
        <end position="390"/>
    </location>
</feature>
<dbReference type="EMBL" id="LFRF01000031">
    <property type="protein sequence ID" value="KND87903.1"/>
    <property type="molecule type" value="Genomic_DNA"/>
</dbReference>
<feature type="region of interest" description="Disordered" evidence="1">
    <location>
        <begin position="486"/>
        <end position="583"/>
    </location>
</feature>
<accession>A0A0L0N197</accession>
<feature type="region of interest" description="Disordered" evidence="1">
    <location>
        <begin position="883"/>
        <end position="906"/>
    </location>
</feature>
<dbReference type="AlphaFoldDB" id="A0A0L0N197"/>
<name>A0A0L0N197_TOLOC</name>
<keyword evidence="3" id="KW-1185">Reference proteome</keyword>
<sequence length="1014" mass="111543">MSYFLQPTVSVPLEPRTESLPSSQKIRQGRKPSSNRRTSSWSGWVRNIFPSHRPERGGTRKDKGFWEREDLTNHGQRFRRQFTESRQSRMSETAGSDHIVRWNTAKDISESQLETAPARPRAASAAVDMGSFTHLGRKWSWAPRDEAEPWWPTESHDETNPPATWDRKMDKASAATALESHLASTIDRRLAQTRQMIEAKKEARRQRRNLKESGDYLGVQGINPETGQLDIITPTDSDRSTTSQETQQRLNILRSALKDARHSYKQSKAQNETAAKKVLLASEKHKLRRLEQDKQTVKTISQSVKWRRHTKQWSSAQEPELSPIAQSRAGSVAGSLAHVRNAGRPSKHRTMEQAERATDESLIALDSPARELTPRPMHAPEARPHAERVVDTPSSTATVIRTPHRQSLADLTPSAWELFANGISFDGSESSSARGHQDVPVSPRASVEEDCTPAVGRSAEAASSPGHMASRDIPLLQITTPGKTTVKLADSPAKTPTKVSFLDRRAKRQIDPGGRDTKNLDLPAGSRAAVHVSQQTLSPKRSFSLLRRKTGLTPPQPPDLNPRESVERDSATSRKRSGTLEAATRDTLAEIRMQTPAGRSPLRRFMPAYGTFKMRRRDESRNRHGSEEEVSLSALHPVTSLGQTQKCRSLEPTRTFLALKPAAVAQELMAGNPASAGDMTRSGTVNPRENSNNMKLLELPGGHSAQNQSNADDEWIENAIRDITNKGNEFTDECVSTPITITTGSDHPTSSWNLAKRLEESPKGPQRPARRRQLSRVMYNLPDLGPPDGSPMATVMRRSPSASPSATQGGWGEATDTTSTGHVEATKQQTETVAMRYSKRTGTGEKQGVMQCSTSPKSTYMPWADKTLGDDKRANLAAVQETGQKGDLGETLPEGRGERPMDTRPDGLEEWSLTVRVPGGFPAHLGAEDGIGGLFRGTGAEAEGSLWTAVKEASWSVHCHATALLALYWEMVGPVFDSGSEYWERNARNDATLVDGFALVLAVPGAILGTVVLV</sequence>
<reference evidence="2 3" key="1">
    <citation type="journal article" date="2015" name="BMC Genomics">
        <title>The genome of the truffle-parasite Tolypocladium ophioglossoides and the evolution of antifungal peptaibiotics.</title>
        <authorList>
            <person name="Quandt C.A."/>
            <person name="Bushley K.E."/>
            <person name="Spatafora J.W."/>
        </authorList>
    </citation>
    <scope>NUCLEOTIDE SEQUENCE [LARGE SCALE GENOMIC DNA]</scope>
    <source>
        <strain evidence="2 3">CBS 100239</strain>
    </source>
</reference>
<feature type="region of interest" description="Disordered" evidence="1">
    <location>
        <begin position="227"/>
        <end position="246"/>
    </location>
</feature>
<feature type="compositionally biased region" description="Basic and acidic residues" evidence="1">
    <location>
        <begin position="893"/>
        <end position="906"/>
    </location>
</feature>
<feature type="region of interest" description="Disordered" evidence="1">
    <location>
        <begin position="200"/>
        <end position="222"/>
    </location>
</feature>
<feature type="region of interest" description="Disordered" evidence="1">
    <location>
        <begin position="372"/>
        <end position="396"/>
    </location>
</feature>
<dbReference type="Proteomes" id="UP000036947">
    <property type="component" value="Unassembled WGS sequence"/>
</dbReference>
<feature type="compositionally biased region" description="Basic and acidic residues" evidence="1">
    <location>
        <begin position="501"/>
        <end position="519"/>
    </location>
</feature>
<evidence type="ECO:0000313" key="3">
    <source>
        <dbReference type="Proteomes" id="UP000036947"/>
    </source>
</evidence>
<feature type="compositionally biased region" description="Polar residues" evidence="1">
    <location>
        <begin position="532"/>
        <end position="541"/>
    </location>
</feature>
<protein>
    <submittedName>
        <fullName evidence="2">Uncharacterized protein</fullName>
    </submittedName>
</protein>
<feature type="region of interest" description="Disordered" evidence="1">
    <location>
        <begin position="840"/>
        <end position="862"/>
    </location>
</feature>